<dbReference type="Proteomes" id="UP001500864">
    <property type="component" value="Unassembled WGS sequence"/>
</dbReference>
<protein>
    <submittedName>
        <fullName evidence="1">Uncharacterized protein</fullName>
    </submittedName>
</protein>
<dbReference type="RefSeq" id="WP_345115853.1">
    <property type="nucleotide sequence ID" value="NZ_BAABIZ010000008.1"/>
</dbReference>
<evidence type="ECO:0000313" key="2">
    <source>
        <dbReference type="Proteomes" id="UP001500864"/>
    </source>
</evidence>
<keyword evidence="2" id="KW-1185">Reference proteome</keyword>
<sequence>MNPYFNEAIQNDLNEMRNRISSFYSGAGRYGSGAHKNELIEKLGHIIYANALANQYNFEVLKSIPIATTEELENMASGGMMRENSYFSKKLREGLQKIADSTNKQFQGVGRYNSDKHNNVSREERDDIHARAMAAQHNHNVEHMLLANAMLDQRNQNQLKAEKDFLQQQSNAATYFYKAH</sequence>
<organism evidence="1 2">
    <name type="scientific">Bartonella jaculi</name>
    <dbReference type="NCBI Taxonomy" id="686226"/>
    <lineage>
        <taxon>Bacteria</taxon>
        <taxon>Pseudomonadati</taxon>
        <taxon>Pseudomonadota</taxon>
        <taxon>Alphaproteobacteria</taxon>
        <taxon>Hyphomicrobiales</taxon>
        <taxon>Bartonellaceae</taxon>
        <taxon>Bartonella</taxon>
    </lineage>
</organism>
<comment type="caution">
    <text evidence="1">The sequence shown here is derived from an EMBL/GenBank/DDBJ whole genome shotgun (WGS) entry which is preliminary data.</text>
</comment>
<name>A0ABP9N276_9HYPH</name>
<accession>A0ABP9N276</accession>
<evidence type="ECO:0000313" key="1">
    <source>
        <dbReference type="EMBL" id="GAA5107631.1"/>
    </source>
</evidence>
<gene>
    <name evidence="1" type="ORF">GCM10023261_09170</name>
</gene>
<reference evidence="2" key="1">
    <citation type="journal article" date="2019" name="Int. J. Syst. Evol. Microbiol.">
        <title>The Global Catalogue of Microorganisms (GCM) 10K type strain sequencing project: providing services to taxonomists for standard genome sequencing and annotation.</title>
        <authorList>
            <consortium name="The Broad Institute Genomics Platform"/>
            <consortium name="The Broad Institute Genome Sequencing Center for Infectious Disease"/>
            <person name="Wu L."/>
            <person name="Ma J."/>
        </authorList>
    </citation>
    <scope>NUCLEOTIDE SEQUENCE [LARGE SCALE GENOMIC DNA]</scope>
    <source>
        <strain evidence="2">JCM 17712</strain>
    </source>
</reference>
<proteinExistence type="predicted"/>
<dbReference type="EMBL" id="BAABIZ010000008">
    <property type="protein sequence ID" value="GAA5107631.1"/>
    <property type="molecule type" value="Genomic_DNA"/>
</dbReference>